<keyword evidence="2" id="KW-0238">DNA-binding</keyword>
<dbReference type="InterPro" id="IPR001845">
    <property type="entry name" value="HTH_ArsR_DNA-bd_dom"/>
</dbReference>
<dbReference type="AlphaFoldDB" id="A0A7D4TQP6"/>
<organism evidence="5 6">
    <name type="scientific">Aquiluna borgnonia</name>
    <dbReference type="NCBI Taxonomy" id="2499157"/>
    <lineage>
        <taxon>Bacteria</taxon>
        <taxon>Bacillati</taxon>
        <taxon>Actinomycetota</taxon>
        <taxon>Actinomycetes</taxon>
        <taxon>Micrococcales</taxon>
        <taxon>Microbacteriaceae</taxon>
        <taxon>Luna cluster</taxon>
        <taxon>Luna-1 subcluster</taxon>
        <taxon>Aquiluna</taxon>
    </lineage>
</organism>
<dbReference type="PANTHER" id="PTHR33154:SF18">
    <property type="entry name" value="ARSENICAL RESISTANCE OPERON REPRESSOR"/>
    <property type="match status" value="1"/>
</dbReference>
<dbReference type="CDD" id="cd00090">
    <property type="entry name" value="HTH_ARSR"/>
    <property type="match status" value="1"/>
</dbReference>
<dbReference type="GO" id="GO:0003677">
    <property type="term" value="F:DNA binding"/>
    <property type="evidence" value="ECO:0007669"/>
    <property type="project" value="UniProtKB-KW"/>
</dbReference>
<dbReference type="SUPFAM" id="SSF46785">
    <property type="entry name" value="Winged helix' DNA-binding domain"/>
    <property type="match status" value="1"/>
</dbReference>
<keyword evidence="1" id="KW-0805">Transcription regulation</keyword>
<dbReference type="PANTHER" id="PTHR33154">
    <property type="entry name" value="TRANSCRIPTIONAL REGULATOR, ARSR FAMILY"/>
    <property type="match status" value="1"/>
</dbReference>
<dbReference type="PROSITE" id="PS50987">
    <property type="entry name" value="HTH_ARSR_2"/>
    <property type="match status" value="1"/>
</dbReference>
<dbReference type="InterPro" id="IPR051081">
    <property type="entry name" value="HTH_MetalResp_TranReg"/>
</dbReference>
<reference evidence="5 6" key="1">
    <citation type="submission" date="2020-05" db="EMBL/GenBank/DDBJ databases">
        <title>Aquirufa sp. strain 15G-AUS-rot a new Aquirufa species.</title>
        <authorList>
            <person name="Pitt A."/>
            <person name="Hahn M.W."/>
        </authorList>
    </citation>
    <scope>NUCLEOTIDE SEQUENCE [LARGE SCALE GENOMIC DNA]</scope>
    <source>
        <strain evidence="5 6">15G-AUS-rot</strain>
    </source>
</reference>
<dbReference type="InterPro" id="IPR036388">
    <property type="entry name" value="WH-like_DNA-bd_sf"/>
</dbReference>
<dbReference type="PRINTS" id="PR00778">
    <property type="entry name" value="HTHARSR"/>
</dbReference>
<evidence type="ECO:0000313" key="6">
    <source>
        <dbReference type="Proteomes" id="UP000501003"/>
    </source>
</evidence>
<keyword evidence="6" id="KW-1185">Reference proteome</keyword>
<evidence type="ECO:0000256" key="1">
    <source>
        <dbReference type="ARBA" id="ARBA00023015"/>
    </source>
</evidence>
<feature type="domain" description="HTH arsR-type" evidence="4">
    <location>
        <begin position="21"/>
        <end position="112"/>
    </location>
</feature>
<protein>
    <submittedName>
        <fullName evidence="5">Helix-turn-helix transcriptional regulator</fullName>
    </submittedName>
</protein>
<dbReference type="NCBIfam" id="NF033788">
    <property type="entry name" value="HTH_metalloreg"/>
    <property type="match status" value="1"/>
</dbReference>
<keyword evidence="3" id="KW-0804">Transcription</keyword>
<evidence type="ECO:0000256" key="2">
    <source>
        <dbReference type="ARBA" id="ARBA00023125"/>
    </source>
</evidence>
<dbReference type="GO" id="GO:0003700">
    <property type="term" value="F:DNA-binding transcription factor activity"/>
    <property type="evidence" value="ECO:0007669"/>
    <property type="project" value="InterPro"/>
</dbReference>
<dbReference type="SMART" id="SM00418">
    <property type="entry name" value="HTH_ARSR"/>
    <property type="match status" value="1"/>
</dbReference>
<name>A0A7D4TQP6_9MICO</name>
<accession>A0A7D4TQP6</accession>
<dbReference type="InterPro" id="IPR011991">
    <property type="entry name" value="ArsR-like_HTH"/>
</dbReference>
<dbReference type="InterPro" id="IPR036390">
    <property type="entry name" value="WH_DNA-bd_sf"/>
</dbReference>
<dbReference type="Gene3D" id="1.10.10.10">
    <property type="entry name" value="Winged helix-like DNA-binding domain superfamily/Winged helix DNA-binding domain"/>
    <property type="match status" value="1"/>
</dbReference>
<evidence type="ECO:0000259" key="4">
    <source>
        <dbReference type="PROSITE" id="PS50987"/>
    </source>
</evidence>
<evidence type="ECO:0000313" key="5">
    <source>
        <dbReference type="EMBL" id="QKJ24733.1"/>
    </source>
</evidence>
<sequence length="112" mass="12446">MVKNIPLELLECAPTAGSSPLAREHAETTAATLKAIADPTRLQIVAMIARGDQQEDCVCNLTGPLGLTQPTVSHHLKVLVEAEILNRERRGTWVWYSLNKERWNRIAELFSA</sequence>
<gene>
    <name evidence="5" type="ORF">HRU87_00535</name>
</gene>
<dbReference type="EMBL" id="CP054056">
    <property type="protein sequence ID" value="QKJ24733.1"/>
    <property type="molecule type" value="Genomic_DNA"/>
</dbReference>
<proteinExistence type="predicted"/>
<dbReference type="KEGG" id="aqg:HRU87_00535"/>
<dbReference type="RefSeq" id="WP_173493032.1">
    <property type="nucleotide sequence ID" value="NZ_CP054056.1"/>
</dbReference>
<evidence type="ECO:0000256" key="3">
    <source>
        <dbReference type="ARBA" id="ARBA00023163"/>
    </source>
</evidence>
<dbReference type="Proteomes" id="UP000501003">
    <property type="component" value="Chromosome"/>
</dbReference>
<dbReference type="Pfam" id="PF01022">
    <property type="entry name" value="HTH_5"/>
    <property type="match status" value="1"/>
</dbReference>